<protein>
    <submittedName>
        <fullName evidence="3">FBA_2 domain-containing protein</fullName>
    </submittedName>
</protein>
<dbReference type="PANTHER" id="PTHR21503">
    <property type="entry name" value="F-BOX-CONTAINING HYPOTHETICAL PROTEIN C.ELEGANS"/>
    <property type="match status" value="1"/>
</dbReference>
<reference evidence="3" key="1">
    <citation type="submission" date="2016-11" db="UniProtKB">
        <authorList>
            <consortium name="WormBaseParasite"/>
        </authorList>
    </citation>
    <scope>IDENTIFICATION</scope>
</reference>
<proteinExistence type="predicted"/>
<name>A0A1I7TJ19_9PELO</name>
<dbReference type="Proteomes" id="UP000095282">
    <property type="component" value="Unplaced"/>
</dbReference>
<feature type="domain" description="Sdz-33 F-box" evidence="1">
    <location>
        <begin position="194"/>
        <end position="254"/>
    </location>
</feature>
<sequence length="330" mass="37877">MTFYLFRLPHLASMNIINSMNAGEQFLTSLCSRRTFSVIKTLRRGSRNIILTIGDSVLGITEGDEHLITSQNMVDYKRKEKVTVNGHSTLLTYNLEENSINTLWADPMVGTMELVEHVTSLFGIHVSTVVANIDSGTRLMNWVQQRQESLRLMEVISFNSMERPFESGNLKNILMECTAERIHVDTPNSTEFEIQNLNKKFEVFLCLRGTWITVDNLMTLDCIRIVVKEKKFSCAEMNTLIKHWVNGGSPRLRIFGLPIFEQNYEELLDGIEAQWIDEKTAVSDDDHYTGFFEVVRSDGITAGFLITSDCFWFGVWPRDNRNFLDLNSFS</sequence>
<dbReference type="PANTHER" id="PTHR21503:SF8">
    <property type="entry name" value="F-BOX ASSOCIATED DOMAIN-CONTAINING PROTEIN-RELATED"/>
    <property type="match status" value="1"/>
</dbReference>
<dbReference type="AlphaFoldDB" id="A0A1I7TJ19"/>
<dbReference type="Pfam" id="PF07735">
    <property type="entry name" value="FBA_2"/>
    <property type="match status" value="1"/>
</dbReference>
<keyword evidence="2" id="KW-1185">Reference proteome</keyword>
<dbReference type="WBParaSite" id="Csp11.Scaffold626.g6411.t1">
    <property type="protein sequence ID" value="Csp11.Scaffold626.g6411.t1"/>
    <property type="gene ID" value="Csp11.Scaffold626.g6411"/>
</dbReference>
<dbReference type="eggNOG" id="ENOG502TJY0">
    <property type="taxonomic scope" value="Eukaryota"/>
</dbReference>
<dbReference type="InterPro" id="IPR012885">
    <property type="entry name" value="F-box_Sdz-33"/>
</dbReference>
<organism evidence="2 3">
    <name type="scientific">Caenorhabditis tropicalis</name>
    <dbReference type="NCBI Taxonomy" id="1561998"/>
    <lineage>
        <taxon>Eukaryota</taxon>
        <taxon>Metazoa</taxon>
        <taxon>Ecdysozoa</taxon>
        <taxon>Nematoda</taxon>
        <taxon>Chromadorea</taxon>
        <taxon>Rhabditida</taxon>
        <taxon>Rhabditina</taxon>
        <taxon>Rhabditomorpha</taxon>
        <taxon>Rhabditoidea</taxon>
        <taxon>Rhabditidae</taxon>
        <taxon>Peloderinae</taxon>
        <taxon>Caenorhabditis</taxon>
    </lineage>
</organism>
<evidence type="ECO:0000259" key="1">
    <source>
        <dbReference type="Pfam" id="PF07735"/>
    </source>
</evidence>
<evidence type="ECO:0000313" key="2">
    <source>
        <dbReference type="Proteomes" id="UP000095282"/>
    </source>
</evidence>
<accession>A0A1I7TJ19</accession>
<evidence type="ECO:0000313" key="3">
    <source>
        <dbReference type="WBParaSite" id="Csp11.Scaffold626.g6411.t1"/>
    </source>
</evidence>